<evidence type="ECO:0000256" key="8">
    <source>
        <dbReference type="SAM" id="MobiDB-lite"/>
    </source>
</evidence>
<reference evidence="10 11" key="1">
    <citation type="journal article" date="2013" name="Genome Biol.">
        <title>Genome of Acanthamoeba castellanii highlights extensive lateral gene transfer and early evolution of tyrosine kinase signaling.</title>
        <authorList>
            <person name="Clarke M."/>
            <person name="Lohan A.J."/>
            <person name="Liu B."/>
            <person name="Lagkouvardos I."/>
            <person name="Roy S."/>
            <person name="Zafar N."/>
            <person name="Bertelli C."/>
            <person name="Schilde C."/>
            <person name="Kianianmomeni A."/>
            <person name="Burglin T.R."/>
            <person name="Frech C."/>
            <person name="Turcotte B."/>
            <person name="Kopec K.O."/>
            <person name="Synnott J.M."/>
            <person name="Choo C."/>
            <person name="Paponov I."/>
            <person name="Finkler A."/>
            <person name="Soon Heng Tan C."/>
            <person name="Hutchins A.P."/>
            <person name="Weinmeier T."/>
            <person name="Rattei T."/>
            <person name="Chu J.S."/>
            <person name="Gimenez G."/>
            <person name="Irimia M."/>
            <person name="Rigden D.J."/>
            <person name="Fitzpatrick D.A."/>
            <person name="Lorenzo-Morales J."/>
            <person name="Bateman A."/>
            <person name="Chiu C.H."/>
            <person name="Tang P."/>
            <person name="Hegemann P."/>
            <person name="Fromm H."/>
            <person name="Raoult D."/>
            <person name="Greub G."/>
            <person name="Miranda-Saavedra D."/>
            <person name="Chen N."/>
            <person name="Nash P."/>
            <person name="Ginger M.L."/>
            <person name="Horn M."/>
            <person name="Schaap P."/>
            <person name="Caler L."/>
            <person name="Loftus B."/>
        </authorList>
    </citation>
    <scope>NUCLEOTIDE SEQUENCE [LARGE SCALE GENOMIC DNA]</scope>
    <source>
        <strain evidence="10 11">Neff</strain>
    </source>
</reference>
<dbReference type="RefSeq" id="XP_004357184.1">
    <property type="nucleotide sequence ID" value="XM_004357128.1"/>
</dbReference>
<dbReference type="PANTHER" id="PTHR45700">
    <property type="entry name" value="UBIQUITIN-PROTEIN LIGASE E3C"/>
    <property type="match status" value="1"/>
</dbReference>
<feature type="domain" description="HECT" evidence="9">
    <location>
        <begin position="374"/>
        <end position="695"/>
    </location>
</feature>
<feature type="compositionally biased region" description="Polar residues" evidence="8">
    <location>
        <begin position="1"/>
        <end position="31"/>
    </location>
</feature>
<dbReference type="VEuPathDB" id="AmoebaDB:ACA1_110430"/>
<dbReference type="GO" id="GO:0061630">
    <property type="term" value="F:ubiquitin protein ligase activity"/>
    <property type="evidence" value="ECO:0007669"/>
    <property type="project" value="UniProtKB-EC"/>
</dbReference>
<dbReference type="EC" id="2.3.2.26" evidence="3"/>
<dbReference type="SUPFAM" id="SSF56204">
    <property type="entry name" value="Hect, E3 ligase catalytic domain"/>
    <property type="match status" value="1"/>
</dbReference>
<sequence>MDVVSDNKTASQPPQQQQNNFKENGNASDVNQCPAVGPMNPNQAAAQALKLAFNNDHVCPPQIATPHLSIQKMRELVVNAKQSSDYTPIIRTFGSVFSEPEFLNVSFLKTGDYAVAATPESSGLDENAVAELFAEVEEMPANVRNVLASAFERLVASLKVAAPRLSQPESLRQVVIVLQSPMLLDLDYHKSILGPLIRAIPLLPERSKDVLVSWWSQMSAERMRTFLGIVQQYITLRILAAPHAFSLHNDDYIPAGVRVLQLLYTANERITKDKLDYPEFYNDAINESIDLKEDFMRWIDNSGQFSFCNYSFVFDAGTKSKILQYESIVEQHHQRQEALRRTIFTGMVSAPALVFKIRREHLIQDTLSAIQRHDPADLKKELRVHFVGEEAIDEGGVQKELFQLILRQILDAKFGMFTYSEEARTSWFNSVSTDFDEFKLIGIILGLAIYNGIILDLHFPFVVYKKLVGLEPTLDDLKDVNPGLRKLLEFDGNVEETFMQNFQISYEAYGMVQTHDLKEGGADIPLTNDNRQEYVDLYVRWYLKDSIAAQFEAFLSGFRLVCESRAFDMFRAEELEQLVCGSPVLDFEELEKVTQYDNGYHQDHRVIKDFWSIVHSMTLEEKKRLLFFSTGSDRSPIGGLGKLAFVITRHGEDSDRLPQAHTCFNHLLLPEYASREKLQERLMTAISNAEGFGMI</sequence>
<evidence type="ECO:0000256" key="1">
    <source>
        <dbReference type="ARBA" id="ARBA00000885"/>
    </source>
</evidence>
<keyword evidence="11" id="KW-1185">Reference proteome</keyword>
<dbReference type="FunFam" id="3.30.2160.10:FF:000004">
    <property type="entry name" value="probable E3 ubiquitin-protein ligase HERC4 isoform X1"/>
    <property type="match status" value="1"/>
</dbReference>
<evidence type="ECO:0000313" key="10">
    <source>
        <dbReference type="EMBL" id="ELR25029.1"/>
    </source>
</evidence>
<protein>
    <recommendedName>
        <fullName evidence="3">HECT-type E3 ubiquitin transferase</fullName>
        <ecNumber evidence="3">2.3.2.26</ecNumber>
    </recommendedName>
</protein>
<gene>
    <name evidence="10" type="ORF">ACA1_110430</name>
</gene>
<evidence type="ECO:0000256" key="6">
    <source>
        <dbReference type="ARBA" id="ARBA00022786"/>
    </source>
</evidence>
<evidence type="ECO:0000256" key="3">
    <source>
        <dbReference type="ARBA" id="ARBA00012485"/>
    </source>
</evidence>
<keyword evidence="4" id="KW-0963">Cytoplasm</keyword>
<comment type="subcellular location">
    <subcellularLocation>
        <location evidence="2">Cytoplasm</location>
    </subcellularLocation>
</comment>
<dbReference type="InterPro" id="IPR000569">
    <property type="entry name" value="HECT_dom"/>
</dbReference>
<dbReference type="InterPro" id="IPR044611">
    <property type="entry name" value="E3A/B/C-like"/>
</dbReference>
<organism evidence="10 11">
    <name type="scientific">Acanthamoeba castellanii (strain ATCC 30010 / Neff)</name>
    <dbReference type="NCBI Taxonomy" id="1257118"/>
    <lineage>
        <taxon>Eukaryota</taxon>
        <taxon>Amoebozoa</taxon>
        <taxon>Discosea</taxon>
        <taxon>Longamoebia</taxon>
        <taxon>Centramoebida</taxon>
        <taxon>Acanthamoebidae</taxon>
        <taxon>Acanthamoeba</taxon>
    </lineage>
</organism>
<dbReference type="Pfam" id="PF00632">
    <property type="entry name" value="HECT"/>
    <property type="match status" value="1"/>
</dbReference>
<dbReference type="Gene3D" id="3.30.2410.10">
    <property type="entry name" value="Hect, E3 ligase catalytic domain"/>
    <property type="match status" value="1"/>
</dbReference>
<comment type="catalytic activity">
    <reaction evidence="1">
        <text>S-ubiquitinyl-[E2 ubiquitin-conjugating enzyme]-L-cysteine + [acceptor protein]-L-lysine = [E2 ubiquitin-conjugating enzyme]-L-cysteine + N(6)-ubiquitinyl-[acceptor protein]-L-lysine.</text>
        <dbReference type="EC" id="2.3.2.26"/>
    </reaction>
</comment>
<keyword evidence="10" id="KW-0436">Ligase</keyword>
<evidence type="ECO:0000256" key="7">
    <source>
        <dbReference type="PROSITE-ProRule" id="PRU00104"/>
    </source>
</evidence>
<evidence type="ECO:0000256" key="2">
    <source>
        <dbReference type="ARBA" id="ARBA00004496"/>
    </source>
</evidence>
<feature type="active site" description="Glycyl thioester intermediate" evidence="7">
    <location>
        <position position="663"/>
    </location>
</feature>
<dbReference type="STRING" id="1257118.L8HHG5"/>
<dbReference type="Gene3D" id="3.90.1750.10">
    <property type="entry name" value="Hect, E3 ligase catalytic domains"/>
    <property type="match status" value="1"/>
</dbReference>
<dbReference type="PANTHER" id="PTHR45700:SF8">
    <property type="entry name" value="HECT-TYPE E3 UBIQUITIN TRANSFERASE"/>
    <property type="match status" value="1"/>
</dbReference>
<dbReference type="KEGG" id="acan:ACA1_110430"/>
<evidence type="ECO:0000256" key="5">
    <source>
        <dbReference type="ARBA" id="ARBA00022679"/>
    </source>
</evidence>
<dbReference type="OrthoDB" id="8068875at2759"/>
<evidence type="ECO:0000259" key="9">
    <source>
        <dbReference type="PROSITE" id="PS50237"/>
    </source>
</evidence>
<dbReference type="GeneID" id="14926070"/>
<dbReference type="CDD" id="cd00078">
    <property type="entry name" value="HECTc"/>
    <property type="match status" value="1"/>
</dbReference>
<dbReference type="Proteomes" id="UP000011083">
    <property type="component" value="Unassembled WGS sequence"/>
</dbReference>
<feature type="region of interest" description="Disordered" evidence="8">
    <location>
        <begin position="1"/>
        <end position="33"/>
    </location>
</feature>
<dbReference type="OMA" id="VSFPHIV"/>
<dbReference type="Gene3D" id="3.30.2160.10">
    <property type="entry name" value="Hect, E3 ligase catalytic domain"/>
    <property type="match status" value="1"/>
</dbReference>
<proteinExistence type="predicted"/>
<dbReference type="PROSITE" id="PS50237">
    <property type="entry name" value="HECT"/>
    <property type="match status" value="1"/>
</dbReference>
<accession>L8HHG5</accession>
<dbReference type="AlphaFoldDB" id="L8HHG5"/>
<dbReference type="FunFam" id="3.30.2410.10:FF:000003">
    <property type="entry name" value="probable E3 ubiquitin-protein ligase HERC4 isoform X1"/>
    <property type="match status" value="1"/>
</dbReference>
<keyword evidence="5" id="KW-0808">Transferase</keyword>
<evidence type="ECO:0000256" key="4">
    <source>
        <dbReference type="ARBA" id="ARBA00022490"/>
    </source>
</evidence>
<dbReference type="GO" id="GO:0005737">
    <property type="term" value="C:cytoplasm"/>
    <property type="evidence" value="ECO:0007669"/>
    <property type="project" value="UniProtKB-SubCell"/>
</dbReference>
<dbReference type="GO" id="GO:0000209">
    <property type="term" value="P:protein polyubiquitination"/>
    <property type="evidence" value="ECO:0007669"/>
    <property type="project" value="InterPro"/>
</dbReference>
<evidence type="ECO:0000313" key="11">
    <source>
        <dbReference type="Proteomes" id="UP000011083"/>
    </source>
</evidence>
<keyword evidence="6 7" id="KW-0833">Ubl conjugation pathway</keyword>
<dbReference type="GO" id="GO:0016874">
    <property type="term" value="F:ligase activity"/>
    <property type="evidence" value="ECO:0007669"/>
    <property type="project" value="UniProtKB-KW"/>
</dbReference>
<dbReference type="EMBL" id="KB007806">
    <property type="protein sequence ID" value="ELR25029.1"/>
    <property type="molecule type" value="Genomic_DNA"/>
</dbReference>
<name>L8HHG5_ACACF</name>
<dbReference type="SMART" id="SM00119">
    <property type="entry name" value="HECTc"/>
    <property type="match status" value="1"/>
</dbReference>
<dbReference type="InterPro" id="IPR035983">
    <property type="entry name" value="Hect_E3_ubiquitin_ligase"/>
</dbReference>